<feature type="region of interest" description="Disordered" evidence="1">
    <location>
        <begin position="2414"/>
        <end position="2457"/>
    </location>
</feature>
<proteinExistence type="predicted"/>
<keyword evidence="2" id="KW-1133">Transmembrane helix</keyword>
<feature type="region of interest" description="Disordered" evidence="1">
    <location>
        <begin position="2296"/>
        <end position="2328"/>
    </location>
</feature>
<feature type="transmembrane region" description="Helical" evidence="2">
    <location>
        <begin position="12"/>
        <end position="31"/>
    </location>
</feature>
<feature type="region of interest" description="Disordered" evidence="1">
    <location>
        <begin position="2357"/>
        <end position="2394"/>
    </location>
</feature>
<dbReference type="SUPFAM" id="SSF52540">
    <property type="entry name" value="P-loop containing nucleoside triphosphate hydrolases"/>
    <property type="match status" value="2"/>
</dbReference>
<evidence type="ECO:0008006" key="5">
    <source>
        <dbReference type="Google" id="ProtNLM"/>
    </source>
</evidence>
<feature type="region of interest" description="Disordered" evidence="1">
    <location>
        <begin position="2688"/>
        <end position="2725"/>
    </location>
</feature>
<feature type="compositionally biased region" description="Low complexity" evidence="1">
    <location>
        <begin position="2418"/>
        <end position="2427"/>
    </location>
</feature>
<dbReference type="Gene3D" id="3.40.50.300">
    <property type="entry name" value="P-loop containing nucleotide triphosphate hydrolases"/>
    <property type="match status" value="1"/>
</dbReference>
<name>A0ABN9UL73_9DINO</name>
<feature type="compositionally biased region" description="Low complexity" evidence="1">
    <location>
        <begin position="2442"/>
        <end position="2454"/>
    </location>
</feature>
<keyword evidence="4" id="KW-1185">Reference proteome</keyword>
<feature type="region of interest" description="Disordered" evidence="1">
    <location>
        <begin position="482"/>
        <end position="522"/>
    </location>
</feature>
<reference evidence="3" key="1">
    <citation type="submission" date="2023-10" db="EMBL/GenBank/DDBJ databases">
        <authorList>
            <person name="Chen Y."/>
            <person name="Shah S."/>
            <person name="Dougan E. K."/>
            <person name="Thang M."/>
            <person name="Chan C."/>
        </authorList>
    </citation>
    <scope>NUCLEOTIDE SEQUENCE [LARGE SCALE GENOMIC DNA]</scope>
</reference>
<dbReference type="InterPro" id="IPR027417">
    <property type="entry name" value="P-loop_NTPase"/>
</dbReference>
<keyword evidence="2" id="KW-0472">Membrane</keyword>
<accession>A0ABN9UL73</accession>
<feature type="compositionally biased region" description="Polar residues" evidence="1">
    <location>
        <begin position="2688"/>
        <end position="2703"/>
    </location>
</feature>
<feature type="compositionally biased region" description="Basic and acidic residues" evidence="1">
    <location>
        <begin position="2704"/>
        <end position="2713"/>
    </location>
</feature>
<feature type="compositionally biased region" description="Acidic residues" evidence="1">
    <location>
        <begin position="592"/>
        <end position="624"/>
    </location>
</feature>
<feature type="compositionally biased region" description="Basic and acidic residues" evidence="1">
    <location>
        <begin position="2376"/>
        <end position="2388"/>
    </location>
</feature>
<keyword evidence="2" id="KW-0812">Transmembrane</keyword>
<sequence>MAAQSSKLGRAIAIGLGLYCVASTVFFSFRLEMRATRSMASPTGSQRGRARLLVEVEHSDTDNGQSNYIYENDNYMDDSLVAVTTTAAATVTSTFDMMLEGAKTLEIRHQRYIGKRLVGEKGQIWGSVTLGEDPFQIMSDAEWNELRPRHRWPAEKVHLPYAKTWAMTVKDVTLFRSTIRYLMIEGQEGTATYRAVPDGWDPDGRYKKADYERYMIDQGHPAGKGRGAQKRRAAASGTARKRPAAAMDEADAAGLASSVAAGPQKVRRAPPRQPDLNVPVPPDGRCLSYCALAARDTRAWMLERDVNGFIHDDPDREASEREEAKALVDRIIGAMEDDGLHQKAARLRLAGGAGYPGEDELPFYARVLQGRIELDDPVGYLRKQNYAAADDVVDAEALEIYAESVNGRVVHAAPTVGSGAPIPVIEFGEFGAPLLYRVAFQMKTGPDGHSSPHWILACSYYLPRAARPLPKPRAQFYDLEAGASGGSEDESDGSQGDDVDELGNVFGLIDDGGEDDSDDSSHRRFWEDALRDQEGTAAPDAGEAAQGTDTPAAHSEAEEAAGSDELTAEERRKAQEEWADQLISEGMMQPWGEDELFEPEGYDPDDDELLGEDDLPLFDLEDAQDTQLPDAGGEGDKDAAEELLSRAARKRPASKALPEQEEKPKPKKRRWGNNLCPGKQDGARCVYATDQRPGERARVHADRGDARCMFCDGEVLRKRDSVRKGQDITSALKSLMQYDRPDLVDGALDFIAAVLGQEKRDSYKANAERALHRQRKKDNPVPATDLQSEWQEALKHRVSVVPRQKKQTRRAYPTWVRDDRKFRRNKFKTALDDDVEDWAEPQAVAFTKWAELASWGMCKICKRLEKRSFAPADVAAAMMRLPDAERKKGRKAGQRSAWINKCKYCASPPEKRVGYPAVQIEDIPEPLRHLSVAALEALRPMEVSIGPHARAAHGYRVHTDMIGFRWKATDVLTAVSELPERHQRRAMDALEYLEAHDDPAEEDFSSWATLTEYYLAHPQKSAYFAIMRLHNRFLRRNRNDLSQKKRRLAMRLVEQLGIETALWPHLYPRVSMCETYVRLMDERRRSYTAKVFSPVIGYGADTELAQFVYDLWLWTALGGKKHAAKVPMRLALAGMSFSPEYWRTYHFALIDLQRQLGFPTLFVTLSPLEWSTPFHVWVEDEMRRTLRSRTWLPAAETYHLSHVLTQAIVGLLTGTKGKVNSRESSGWTHHVLAGKDAEGKPTQRVITQFARIEFQDGKRKRGGPNARHAYHGSGRPHVHCLVWLEKVATIDLPSKVSATIPDDEEQEQLYHIVMGSQTSTHGSHPWPERKEDSIWDERGKTLRLHHTARDLHHKLRAYMPAVIAGMKSHMDVQTSDGRGMLLRYVSSYTAKFSDQFSSEWLNDEASDYAISRRILTEFHPLEPEMWLQLAAAEYSQVLTHGTVKNFPVPVPWKGKEMPAVVERYTHSAWRPDDMSLLEYVRRSNSRGGVHRALRLRYANLQKANDPSVAHVDLETWAARVPMRGEVLVAARSNSRFSDEYYGQWMLLHVPFRSVHELWQDAAELVPTGYRLFAHCLLHRPDLWRSEAWLRSDMELEAHRDPTIDSNVAMIKAHITLVDDYLEGRLVVGEDPEPPRHHYAFDGRITTLEPEQIPVADLITRRWHRAVELAWPDDYEDHNHGPSEDEDPRPIAVLGPAGSGKSFLIKVVMQDAIAQGARVLLACPTRRQVARYREDMPDLDVDSIHRAFNVYLPEQQTLQRMQDFDLVVIEEISMVEMWIFERLLRLWDAAARRPALVFVGDFRQLRWMDSPRVLEHWRWADFDVRELKIMRRCKCPILKKKLELLRTATPSRPQLVEILNTHRAPIITRRDMGWWEREWPTEREIGGVFEEYPTTTFVTISRAGAAWVNRVALDYFFADAQPLGTVDADPEFNPDNFYGTKQVSWHNMRLPIYQGKRVGFTANIRPEIDFVNGIEGHVIMMDHTGVLVKTTTGHMVKVAPYTYQEWRNVYHPLRLAYATTLMKVQGDTLSHMTLWMDTPGVEAAGYVALSRVQHDRDWKFVGFLKQKHFLAHVRGLRPRGGAPGARTALRRGTTFFWVVCLLLGLQDRLVLEEGADVEEVAELKVEHERDKIHASTRAKTGVVYTDHKGLSAHDKQEAEQASARLIDRMNGVTKEGPKKTGVKKGGRKRLSLLPKFSAMEAVTTAGLWAWARRSWGPLAATGVICWRVWHYLGLYEWARAAYHAYQEGREWFDYLGDIKDSVGEMRESGELDFYLITLGIGALVIWAIYYNTGASDTGSEYDGSDSEDGDMRAKGTSVSDTDSGEEPSSTDLLRTILTGQEQLAQLADQIRELKATAPAVRFEAEDRPGTPRSSRSTRSDTADARRGDEFVEPSKGQIDALLRKLREHEMIVEMDSSRATRGSGSSAPSPSPSSGGGFELVGDRSSSGASDGSARTPLKIRIDELEMESRNPRETMIQALKGFDDKSYRERASVLYFFNSEDFVVQMSGGDQIGEPLVPSSGRPRAHRDLLGTLPFVPASWGGPSGGEMSESELRVTWLRSCRTVAALRSLSRGHLKELKDWTKVASECPWNQASRAAKQPAPPLEASWLDPERWATTFAAEGPGRRARCHPLVILVVIVMQLADGTDASFWDDPIKSLLDAIESSPRAGDQTLRSAMVLQLQRRIEMGSSQTLSEAASSTTVQEEPRRPDASARGKRQKRRQRSK</sequence>
<feature type="compositionally biased region" description="Basic and acidic residues" evidence="1">
    <location>
        <begin position="634"/>
        <end position="644"/>
    </location>
</feature>
<evidence type="ECO:0000313" key="4">
    <source>
        <dbReference type="Proteomes" id="UP001189429"/>
    </source>
</evidence>
<feature type="compositionally biased region" description="Basic residues" evidence="1">
    <location>
        <begin position="227"/>
        <end position="243"/>
    </location>
</feature>
<feature type="region of interest" description="Disordered" evidence="1">
    <location>
        <begin position="534"/>
        <end position="675"/>
    </location>
</feature>
<feature type="compositionally biased region" description="Acidic residues" evidence="1">
    <location>
        <begin position="487"/>
        <end position="501"/>
    </location>
</feature>
<comment type="caution">
    <text evidence="3">The sequence shown here is derived from an EMBL/GenBank/DDBJ whole genome shotgun (WGS) entry which is preliminary data.</text>
</comment>
<organism evidence="3 4">
    <name type="scientific">Prorocentrum cordatum</name>
    <dbReference type="NCBI Taxonomy" id="2364126"/>
    <lineage>
        <taxon>Eukaryota</taxon>
        <taxon>Sar</taxon>
        <taxon>Alveolata</taxon>
        <taxon>Dinophyceae</taxon>
        <taxon>Prorocentrales</taxon>
        <taxon>Prorocentraceae</taxon>
        <taxon>Prorocentrum</taxon>
    </lineage>
</organism>
<feature type="compositionally biased region" description="Low complexity" evidence="1">
    <location>
        <begin position="244"/>
        <end position="262"/>
    </location>
</feature>
<feature type="compositionally biased region" description="Polar residues" evidence="1">
    <location>
        <begin position="2315"/>
        <end position="2328"/>
    </location>
</feature>
<dbReference type="Pfam" id="PF13604">
    <property type="entry name" value="AAA_30"/>
    <property type="match status" value="1"/>
</dbReference>
<evidence type="ECO:0000256" key="1">
    <source>
        <dbReference type="SAM" id="MobiDB-lite"/>
    </source>
</evidence>
<dbReference type="Proteomes" id="UP001189429">
    <property type="component" value="Unassembled WGS sequence"/>
</dbReference>
<protein>
    <recommendedName>
        <fullName evidence="5">ATP-dependent DNA helicase</fullName>
    </recommendedName>
</protein>
<feature type="region of interest" description="Disordered" evidence="1">
    <location>
        <begin position="217"/>
        <end position="279"/>
    </location>
</feature>
<evidence type="ECO:0000256" key="2">
    <source>
        <dbReference type="SAM" id="Phobius"/>
    </source>
</evidence>
<dbReference type="EMBL" id="CAUYUJ010015994">
    <property type="protein sequence ID" value="CAK0860611.1"/>
    <property type="molecule type" value="Genomic_DNA"/>
</dbReference>
<gene>
    <name evidence="3" type="ORF">PCOR1329_LOCUS49520</name>
</gene>
<feature type="compositionally biased region" description="Basic residues" evidence="1">
    <location>
        <begin position="2714"/>
        <end position="2725"/>
    </location>
</feature>
<evidence type="ECO:0000313" key="3">
    <source>
        <dbReference type="EMBL" id="CAK0860611.1"/>
    </source>
</evidence>